<gene>
    <name evidence="2" type="ORF">MIZ03_0564</name>
</gene>
<dbReference type="PROSITE" id="PS51257">
    <property type="entry name" value="PROKAR_LIPOPROTEIN"/>
    <property type="match status" value="1"/>
</dbReference>
<keyword evidence="3" id="KW-1185">Reference proteome</keyword>
<dbReference type="Proteomes" id="UP000824366">
    <property type="component" value="Chromosome"/>
</dbReference>
<name>A0ABM7MHK2_9BURK</name>
<protein>
    <recommendedName>
        <fullName evidence="1">DUF4136 domain-containing protein</fullName>
    </recommendedName>
</protein>
<dbReference type="InterPro" id="IPR025411">
    <property type="entry name" value="DUF4136"/>
</dbReference>
<dbReference type="RefSeq" id="WP_223907789.1">
    <property type="nucleotide sequence ID" value="NZ_AP024238.1"/>
</dbReference>
<dbReference type="EMBL" id="AP024238">
    <property type="protein sequence ID" value="BCO25685.1"/>
    <property type="molecule type" value="Genomic_DNA"/>
</dbReference>
<feature type="domain" description="DUF4136" evidence="1">
    <location>
        <begin position="45"/>
        <end position="186"/>
    </location>
</feature>
<evidence type="ECO:0000313" key="3">
    <source>
        <dbReference type="Proteomes" id="UP000824366"/>
    </source>
</evidence>
<reference evidence="2 3" key="1">
    <citation type="journal article" date="2021" name="Microbiol. Spectr.">
        <title>A Single Bacterium Capable of Oxidation and Reduction of Iron at Circumneutral pH.</title>
        <authorList>
            <person name="Kato S."/>
            <person name="Ohkuma M."/>
        </authorList>
    </citation>
    <scope>NUCLEOTIDE SEQUENCE [LARGE SCALE GENOMIC DNA]</scope>
    <source>
        <strain evidence="2 3">MIZ03</strain>
    </source>
</reference>
<evidence type="ECO:0000313" key="2">
    <source>
        <dbReference type="EMBL" id="BCO25685.1"/>
    </source>
</evidence>
<accession>A0ABM7MHK2</accession>
<sequence>MKKIPLDLAKYAQAALFFIAITLSGCASTRLIDTQVSSFTPHTVAAGASYRFERLPSQQADPAQAQLEALAQQALAKVGLKQADKAPLSVQVTAVQRQESNPYQNGMNIGIGLGWVFGNGSVSIGNRGALFPGLDTQPSYWRQVSLIMRDASQTVVFESHATHEGIWRDSTAILSAMLDAALQDFPHPPAGVRRVNIEIPR</sequence>
<evidence type="ECO:0000259" key="1">
    <source>
        <dbReference type="Pfam" id="PF13590"/>
    </source>
</evidence>
<proteinExistence type="predicted"/>
<organism evidence="2 3">
    <name type="scientific">Rhodoferax lithotrophicus</name>
    <dbReference type="NCBI Taxonomy" id="2798804"/>
    <lineage>
        <taxon>Bacteria</taxon>
        <taxon>Pseudomonadati</taxon>
        <taxon>Pseudomonadota</taxon>
        <taxon>Betaproteobacteria</taxon>
        <taxon>Burkholderiales</taxon>
        <taxon>Comamonadaceae</taxon>
        <taxon>Rhodoferax</taxon>
    </lineage>
</organism>
<dbReference type="Pfam" id="PF13590">
    <property type="entry name" value="DUF4136"/>
    <property type="match status" value="1"/>
</dbReference>